<reference evidence="1" key="1">
    <citation type="submission" date="2024-06" db="EMBL/GenBank/DDBJ databases">
        <authorList>
            <person name="Fan A."/>
            <person name="Zhang F.Y."/>
            <person name="Zhang L."/>
        </authorList>
    </citation>
    <scope>NUCLEOTIDE SEQUENCE</scope>
    <source>
        <strain evidence="1">Y61</strain>
    </source>
</reference>
<gene>
    <name evidence="1" type="ORF">ABNN70_06915</name>
</gene>
<evidence type="ECO:0000313" key="1">
    <source>
        <dbReference type="EMBL" id="XCJ18167.1"/>
    </source>
</evidence>
<protein>
    <submittedName>
        <fullName evidence="1">Uncharacterized protein</fullName>
    </submittedName>
</protein>
<dbReference type="EMBL" id="CP159510">
    <property type="protein sequence ID" value="XCJ18167.1"/>
    <property type="molecule type" value="Genomic_DNA"/>
</dbReference>
<sequence length="150" mass="17637">MDKAIYREKMGAYRLNADLKGANGFAKANPQFGKGGLEQIFIPDFQELLHNKFISRIDGVSFWINVIFDDNRMKIIELSDANETFQNSYNDWSNYRYEKKREAHDRWILRQLGRPFEEKTNALTFNRSWGSATSYTDMKNGEVKIMISYK</sequence>
<name>A0AAU8IIW1_9BACL</name>
<dbReference type="RefSeq" id="WP_353949242.1">
    <property type="nucleotide sequence ID" value="NZ_CP159510.1"/>
</dbReference>
<accession>A0AAU8IIW1</accession>
<dbReference type="AlphaFoldDB" id="A0AAU8IIW1"/>
<organism evidence="1">
    <name type="scientific">Sporolactobacillus sp. Y61</name>
    <dbReference type="NCBI Taxonomy" id="3160863"/>
    <lineage>
        <taxon>Bacteria</taxon>
        <taxon>Bacillati</taxon>
        <taxon>Bacillota</taxon>
        <taxon>Bacilli</taxon>
        <taxon>Bacillales</taxon>
        <taxon>Sporolactobacillaceae</taxon>
        <taxon>Sporolactobacillus</taxon>
    </lineage>
</organism>
<proteinExistence type="predicted"/>